<dbReference type="Proteomes" id="UP000054289">
    <property type="component" value="Unassembled WGS sequence"/>
</dbReference>
<proteinExistence type="predicted"/>
<protein>
    <submittedName>
        <fullName evidence="1">Uncharacterized protein</fullName>
    </submittedName>
</protein>
<dbReference type="AlphaFoldDB" id="A0A0L7KDP7"/>
<sequence length="207" mass="25100">MNEKTNKSLKNIPKKITDIIYNTLNDYIAHYECETFHKSDFIISIYKMNKFYKNFKYEEYNNSKVINNLYEKFYIICSLKEYELIRSILDNLQLFNENISIIISLNGYEFFHIWKLFYPVLCNPSCDKEIFNVIMKYIKQLLSYLRINDMTTNDVININKLKFLFLLHYDENKDISCFCELIIMIINNDINYFMNILSMIKNMIIKM</sequence>
<gene>
    <name evidence="1" type="ORF">PFHG_03225</name>
</gene>
<reference evidence="2" key="2">
    <citation type="submission" date="2006-03" db="EMBL/GenBank/DDBJ databases">
        <title>The genome sequence of the Plasmodium falciparum HB3.</title>
        <authorList>
            <consortium name="The Broad Institute Genome Sequencing Platform"/>
            <person name="Birren B."/>
            <person name="Lander E."/>
            <person name="Galagan J."/>
            <person name="Nusbaum C."/>
            <person name="Devon K."/>
            <person name="Henn M."/>
            <person name="Jaffe D."/>
            <person name="Butler J."/>
            <person name="Alvarez P."/>
            <person name="Gnerre S."/>
            <person name="Grabherr M."/>
            <person name="Kleber M."/>
            <person name="Mauceli E."/>
            <person name="Brockman W."/>
            <person name="MacCallum I.A."/>
            <person name="Rounsley S."/>
            <person name="Young S."/>
            <person name="LaButti K."/>
            <person name="Pushparaj V."/>
            <person name="DeCaprio D."/>
            <person name="Crawford M."/>
            <person name="Koehrsen M."/>
            <person name="Engels R."/>
            <person name="Montgomery P."/>
            <person name="Pearson M."/>
            <person name="Howarth C."/>
            <person name="Larson L."/>
            <person name="Luoma S."/>
            <person name="White J."/>
            <person name="Kodira C."/>
            <person name="Zeng Q."/>
            <person name="Oleary S."/>
            <person name="Yandava C."/>
            <person name="Alvarado L."/>
            <person name="Wirth D."/>
            <person name="Volkman S."/>
            <person name="Hartl D."/>
        </authorList>
    </citation>
    <scope>NUCLEOTIDE SEQUENCE [LARGE SCALE GENOMIC DNA]</scope>
</reference>
<evidence type="ECO:0000313" key="1">
    <source>
        <dbReference type="EMBL" id="KOB61473.1"/>
    </source>
</evidence>
<organism evidence="1 2">
    <name type="scientific">Plasmodium falciparum (isolate HB3)</name>
    <dbReference type="NCBI Taxonomy" id="137071"/>
    <lineage>
        <taxon>Eukaryota</taxon>
        <taxon>Sar</taxon>
        <taxon>Alveolata</taxon>
        <taxon>Apicomplexa</taxon>
        <taxon>Aconoidasida</taxon>
        <taxon>Haemosporida</taxon>
        <taxon>Plasmodiidae</taxon>
        <taxon>Plasmodium</taxon>
        <taxon>Plasmodium (Laverania)</taxon>
    </lineage>
</organism>
<name>A0A0L7KDP7_PLAFX</name>
<dbReference type="OrthoDB" id="62528at2759"/>
<accession>A0A0L7KDP7</accession>
<dbReference type="EMBL" id="CH672004">
    <property type="protein sequence ID" value="KOB61473.1"/>
    <property type="molecule type" value="Genomic_DNA"/>
</dbReference>
<dbReference type="KEGG" id="pfh:PFHG_03225"/>
<reference evidence="1 2" key="1">
    <citation type="submission" date="2006-03" db="EMBL/GenBank/DDBJ databases">
        <title>Annotation of Plasmodium falciparum HB3.</title>
        <authorList>
            <consortium name="The Broad Institute Genome Sequencing Platform"/>
            <person name="Volkman S.K."/>
            <person name="Neafsey D.E."/>
            <person name="Dash A.P."/>
            <person name="Chitnis C.E."/>
            <person name="Hartl D.L."/>
            <person name="Young S.K."/>
            <person name="Zeng Q."/>
            <person name="Koehrsen M."/>
            <person name="Alvarado L."/>
            <person name="Berlin A."/>
            <person name="Borenstein D."/>
            <person name="Chapman S.B."/>
            <person name="Chen Z."/>
            <person name="Engels R."/>
            <person name="Freedman E."/>
            <person name="Gellesch M."/>
            <person name="Goldberg J."/>
            <person name="Griggs A."/>
            <person name="Gujja S."/>
            <person name="Heilman E.R."/>
            <person name="Heiman D.I."/>
            <person name="Howarth C."/>
            <person name="Jen D."/>
            <person name="Larson L."/>
            <person name="Mehta T."/>
            <person name="Neiman D."/>
            <person name="Park D."/>
            <person name="Pearson M."/>
            <person name="Roberts A."/>
            <person name="Saif S."/>
            <person name="Shea T."/>
            <person name="Shenoy N."/>
            <person name="Sisk P."/>
            <person name="Stolte C."/>
            <person name="Sykes S."/>
            <person name="Walk T."/>
            <person name="White J."/>
            <person name="Yandava C."/>
            <person name="Haas B."/>
            <person name="Henn M.R."/>
            <person name="Nusbaum C."/>
            <person name="Birren B."/>
        </authorList>
    </citation>
    <scope>NUCLEOTIDE SEQUENCE [LARGE SCALE GENOMIC DNA]</scope>
    <source>
        <strain evidence="1">HB3</strain>
    </source>
</reference>
<evidence type="ECO:0000313" key="2">
    <source>
        <dbReference type="Proteomes" id="UP000054289"/>
    </source>
</evidence>